<dbReference type="InterPro" id="IPR008949">
    <property type="entry name" value="Isoprenoid_synthase_dom_sf"/>
</dbReference>
<dbReference type="SFLD" id="SFLDS00005">
    <property type="entry name" value="Isoprenoid_Synthase_Type_I"/>
    <property type="match status" value="1"/>
</dbReference>
<comment type="caution">
    <text evidence="7">The sequence shown here is derived from an EMBL/GenBank/DDBJ whole genome shotgun (WGS) entry which is preliminary data.</text>
</comment>
<dbReference type="AlphaFoldDB" id="A0AAN7IBL2"/>
<dbReference type="Gene3D" id="1.50.10.130">
    <property type="entry name" value="Terpene synthase, N-terminal domain"/>
    <property type="match status" value="1"/>
</dbReference>
<dbReference type="InterPro" id="IPR001906">
    <property type="entry name" value="Terpene_synth_N"/>
</dbReference>
<comment type="cofactor">
    <cofactor evidence="1">
        <name>Mg(2+)</name>
        <dbReference type="ChEBI" id="CHEBI:18420"/>
    </cofactor>
</comment>
<dbReference type="CDD" id="cd00684">
    <property type="entry name" value="Terpene_cyclase_plant_C1"/>
    <property type="match status" value="1"/>
</dbReference>
<gene>
    <name evidence="7" type="ORF">RGQ29_006150</name>
</gene>
<protein>
    <recommendedName>
        <fullName evidence="9">Sesquiterpene synthase</fullName>
    </recommendedName>
</protein>
<dbReference type="GO" id="GO:0000287">
    <property type="term" value="F:magnesium ion binding"/>
    <property type="evidence" value="ECO:0007669"/>
    <property type="project" value="InterPro"/>
</dbReference>
<evidence type="ECO:0000256" key="3">
    <source>
        <dbReference type="ARBA" id="ARBA00022842"/>
    </source>
</evidence>
<dbReference type="InterPro" id="IPR008930">
    <property type="entry name" value="Terpenoid_cyclase/PrenylTrfase"/>
</dbReference>
<evidence type="ECO:0000259" key="5">
    <source>
        <dbReference type="Pfam" id="PF01397"/>
    </source>
</evidence>
<dbReference type="InterPro" id="IPR036965">
    <property type="entry name" value="Terpene_synth_N_sf"/>
</dbReference>
<evidence type="ECO:0000313" key="8">
    <source>
        <dbReference type="Proteomes" id="UP001324115"/>
    </source>
</evidence>
<sequence length="483" mass="56697">MSHQISMAIAETKNPDANVHRRSTNYRPSLWGDHFLSYSNKSKEEVQRMLMAPIDNLLEKLELIDAIQCLGVSYHFESEIDEVLQQILKYHYTCDAQESDGSLYTIALHFQLLRQQGYNILSVDIFSKFKDKMGNFKESLVNDVKGMLSFYEATHMRKHICPNNILDEALKFTTTHLKSMAINFSPSLAAQCLPRVEARQYFSIYQENASHNEVLLNFAKLDFNMLQKQHQKELSHISRWWKGIVVATNLSFARDRVVVLHFWILGVYFEPQYSFARRILTKKIYMASIIDDIYDVYGTHEELELFTDAIKRWDISCIDQLPKYMKLCYKELSDIFEEIEEEMCKDGRLYRVYYAKMTKLVQAYFEEAVWLKEKYIPTMEEYMSNALISCGYPTLSTMSFIVMGDIATKEALEWVIKEPKIVRATSIISRLIDDIVSNEFDKEREQVVSSIECYMKQYDALKQEVHDEFRKQIVNAWKDINKG</sequence>
<dbReference type="SUPFAM" id="SSF48576">
    <property type="entry name" value="Terpenoid synthases"/>
    <property type="match status" value="1"/>
</dbReference>
<dbReference type="PANTHER" id="PTHR31225">
    <property type="entry name" value="OS04G0344100 PROTEIN-RELATED"/>
    <property type="match status" value="1"/>
</dbReference>
<evidence type="ECO:0008006" key="9">
    <source>
        <dbReference type="Google" id="ProtNLM"/>
    </source>
</evidence>
<dbReference type="Pfam" id="PF01397">
    <property type="entry name" value="Terpene_synth"/>
    <property type="match status" value="1"/>
</dbReference>
<keyword evidence="8" id="KW-1185">Reference proteome</keyword>
<dbReference type="GO" id="GO:0010333">
    <property type="term" value="F:terpene synthase activity"/>
    <property type="evidence" value="ECO:0007669"/>
    <property type="project" value="InterPro"/>
</dbReference>
<dbReference type="PANTHER" id="PTHR31225:SF221">
    <property type="entry name" value="(-)-GERMACRENE D SYNTHASE"/>
    <property type="match status" value="1"/>
</dbReference>
<dbReference type="GO" id="GO:0016102">
    <property type="term" value="P:diterpenoid biosynthetic process"/>
    <property type="evidence" value="ECO:0007669"/>
    <property type="project" value="InterPro"/>
</dbReference>
<keyword evidence="2" id="KW-0479">Metal-binding</keyword>
<feature type="domain" description="Terpene synthase N-terminal" evidence="5">
    <location>
        <begin position="37"/>
        <end position="183"/>
    </location>
</feature>
<evidence type="ECO:0000313" key="7">
    <source>
        <dbReference type="EMBL" id="KAK4563944.1"/>
    </source>
</evidence>
<organism evidence="7 8">
    <name type="scientific">Quercus rubra</name>
    <name type="common">Northern red oak</name>
    <name type="synonym">Quercus borealis</name>
    <dbReference type="NCBI Taxonomy" id="3512"/>
    <lineage>
        <taxon>Eukaryota</taxon>
        <taxon>Viridiplantae</taxon>
        <taxon>Streptophyta</taxon>
        <taxon>Embryophyta</taxon>
        <taxon>Tracheophyta</taxon>
        <taxon>Spermatophyta</taxon>
        <taxon>Magnoliopsida</taxon>
        <taxon>eudicotyledons</taxon>
        <taxon>Gunneridae</taxon>
        <taxon>Pentapetalae</taxon>
        <taxon>rosids</taxon>
        <taxon>fabids</taxon>
        <taxon>Fagales</taxon>
        <taxon>Fagaceae</taxon>
        <taxon>Quercus</taxon>
    </lineage>
</organism>
<dbReference type="FunFam" id="1.10.600.10:FF:000007">
    <property type="entry name" value="Isoprene synthase, chloroplastic"/>
    <property type="match status" value="1"/>
</dbReference>
<dbReference type="InterPro" id="IPR005630">
    <property type="entry name" value="Terpene_synthase_metal-bd"/>
</dbReference>
<evidence type="ECO:0000259" key="6">
    <source>
        <dbReference type="Pfam" id="PF03936"/>
    </source>
</evidence>
<dbReference type="EMBL" id="JAXUIC010000011">
    <property type="protein sequence ID" value="KAK4563944.1"/>
    <property type="molecule type" value="Genomic_DNA"/>
</dbReference>
<keyword evidence="4" id="KW-0456">Lyase</keyword>
<proteinExistence type="predicted"/>
<dbReference type="Gene3D" id="1.10.600.10">
    <property type="entry name" value="Farnesyl Diphosphate Synthase"/>
    <property type="match status" value="1"/>
</dbReference>
<accession>A0AAN7IBL2</accession>
<name>A0AAN7IBL2_QUERU</name>
<evidence type="ECO:0000256" key="1">
    <source>
        <dbReference type="ARBA" id="ARBA00001946"/>
    </source>
</evidence>
<dbReference type="InterPro" id="IPR050148">
    <property type="entry name" value="Terpene_synthase-like"/>
</dbReference>
<dbReference type="InterPro" id="IPR044814">
    <property type="entry name" value="Terpene_cyclase_plant_C1"/>
</dbReference>
<dbReference type="Pfam" id="PF03936">
    <property type="entry name" value="Terpene_synth_C"/>
    <property type="match status" value="1"/>
</dbReference>
<dbReference type="SFLD" id="SFLDG01019">
    <property type="entry name" value="Terpene_Cyclase_Like_1_C_Termi"/>
    <property type="match status" value="1"/>
</dbReference>
<dbReference type="Proteomes" id="UP001324115">
    <property type="component" value="Unassembled WGS sequence"/>
</dbReference>
<feature type="domain" description="Terpene synthase metal-binding" evidence="6">
    <location>
        <begin position="246"/>
        <end position="479"/>
    </location>
</feature>
<evidence type="ECO:0000256" key="2">
    <source>
        <dbReference type="ARBA" id="ARBA00022723"/>
    </source>
</evidence>
<reference evidence="7 8" key="1">
    <citation type="journal article" date="2023" name="G3 (Bethesda)">
        <title>A haplotype-resolved chromosome-scale genome for Quercus rubra L. provides insights into the genetics of adaptive traits for red oak species.</title>
        <authorList>
            <person name="Kapoor B."/>
            <person name="Jenkins J."/>
            <person name="Schmutz J."/>
            <person name="Zhebentyayeva T."/>
            <person name="Kuelheim C."/>
            <person name="Coggeshall M."/>
            <person name="Heim C."/>
            <person name="Lasky J.R."/>
            <person name="Leites L."/>
            <person name="Islam-Faridi N."/>
            <person name="Romero-Severson J."/>
            <person name="DeLeo V.L."/>
            <person name="Lucas S.M."/>
            <person name="Lazic D."/>
            <person name="Gailing O."/>
            <person name="Carlson J."/>
            <person name="Staton M."/>
        </authorList>
    </citation>
    <scope>NUCLEOTIDE SEQUENCE [LARGE SCALE GENOMIC DNA]</scope>
    <source>
        <strain evidence="7">Pseudo-F2</strain>
    </source>
</reference>
<evidence type="ECO:0000256" key="4">
    <source>
        <dbReference type="ARBA" id="ARBA00023239"/>
    </source>
</evidence>
<dbReference type="InterPro" id="IPR034741">
    <property type="entry name" value="Terpene_cyclase-like_1_C"/>
</dbReference>
<dbReference type="SUPFAM" id="SSF48239">
    <property type="entry name" value="Terpenoid cyclases/Protein prenyltransferases"/>
    <property type="match status" value="1"/>
</dbReference>
<keyword evidence="3" id="KW-0460">Magnesium</keyword>